<protein>
    <submittedName>
        <fullName evidence="4">Uncharacterized protein LOC116413591</fullName>
    </submittedName>
</protein>
<keyword evidence="2" id="KW-0812">Transmembrane</keyword>
<organism evidence="3 4">
    <name type="scientific">Galleria mellonella</name>
    <name type="common">Greater wax moth</name>
    <dbReference type="NCBI Taxonomy" id="7137"/>
    <lineage>
        <taxon>Eukaryota</taxon>
        <taxon>Metazoa</taxon>
        <taxon>Ecdysozoa</taxon>
        <taxon>Arthropoda</taxon>
        <taxon>Hexapoda</taxon>
        <taxon>Insecta</taxon>
        <taxon>Pterygota</taxon>
        <taxon>Neoptera</taxon>
        <taxon>Endopterygota</taxon>
        <taxon>Lepidoptera</taxon>
        <taxon>Glossata</taxon>
        <taxon>Ditrysia</taxon>
        <taxon>Pyraloidea</taxon>
        <taxon>Pyralidae</taxon>
        <taxon>Galleriinae</taxon>
        <taxon>Galleria</taxon>
    </lineage>
</organism>
<keyword evidence="2" id="KW-0472">Membrane</keyword>
<keyword evidence="3" id="KW-1185">Reference proteome</keyword>
<evidence type="ECO:0000313" key="4">
    <source>
        <dbReference type="RefSeq" id="XP_031769477.2"/>
    </source>
</evidence>
<dbReference type="InParanoid" id="A0A6J3C9S6"/>
<dbReference type="Proteomes" id="UP001652740">
    <property type="component" value="Unplaced"/>
</dbReference>
<sequence length="495" mass="57262">MQIKLLSINLTSATKKLNADTCPLYFKKKEKNKYSDVKVFKQNIENSKIIPHTLNFDRIACPLCKKKVDSMDKMPIKSQQKKHSELCTCATPCKCNPPCIYHNNADKKKITRITPNDFPSSKILLLINKKIRKTREVKKQGAKITVFPKKLKNIDLGQSSVERKINLIQKSKSPKKIVKSCVCGNPICKKESIKKLVKLRPKLKKVTKPCICGSPMCSYDTRKMQSKPLSTVEKKNMKKTYKKKKKNKKEKLMEKLKNKEAQLRNEQYKREDEIRRKERKKRDKYMDAQIKKYKNTSDILLAAESILDIGRLGMSAGMNIIRCASRAVVNPKRTSEILKSSARDPSRILVNIKNALSDSGTASTWKRICARLRAMSHITAARNKLEQYAFTHFLLHAADKNPKRRLKHKNKRQEKKSKEPIDFACSLFMASLRKKPCLAVYYICPWFYPHCINFLTFWKQFMNIMLFLLAVTVWSPCILAMELCRAMMCCTFCTA</sequence>
<proteinExistence type="predicted"/>
<evidence type="ECO:0000313" key="3">
    <source>
        <dbReference type="Proteomes" id="UP001652740"/>
    </source>
</evidence>
<evidence type="ECO:0000256" key="1">
    <source>
        <dbReference type="SAM" id="Coils"/>
    </source>
</evidence>
<accession>A0A6J3C9S6</accession>
<dbReference type="RefSeq" id="XP_031769477.2">
    <property type="nucleotide sequence ID" value="XM_031913617.2"/>
</dbReference>
<dbReference type="GeneID" id="116413591"/>
<feature type="transmembrane region" description="Helical" evidence="2">
    <location>
        <begin position="464"/>
        <end position="481"/>
    </location>
</feature>
<gene>
    <name evidence="4" type="primary">LOC116413591</name>
</gene>
<reference evidence="4" key="1">
    <citation type="submission" date="2025-08" db="UniProtKB">
        <authorList>
            <consortium name="RefSeq"/>
        </authorList>
    </citation>
    <scope>IDENTIFICATION</scope>
    <source>
        <tissue evidence="4">Whole larvae</tissue>
    </source>
</reference>
<keyword evidence="2" id="KW-1133">Transmembrane helix</keyword>
<evidence type="ECO:0000256" key="2">
    <source>
        <dbReference type="SAM" id="Phobius"/>
    </source>
</evidence>
<keyword evidence="1" id="KW-0175">Coiled coil</keyword>
<feature type="coiled-coil region" evidence="1">
    <location>
        <begin position="238"/>
        <end position="276"/>
    </location>
</feature>
<name>A0A6J3C9S6_GALME</name>
<dbReference type="KEGG" id="gmw:116413591"/>